<dbReference type="SUPFAM" id="SSF53335">
    <property type="entry name" value="S-adenosyl-L-methionine-dependent methyltransferases"/>
    <property type="match status" value="2"/>
</dbReference>
<keyword evidence="3" id="KW-0808">Transferase</keyword>
<evidence type="ECO:0000256" key="2">
    <source>
        <dbReference type="ARBA" id="ARBA00022603"/>
    </source>
</evidence>
<dbReference type="AlphaFoldDB" id="A0A8J7PAD3"/>
<dbReference type="InterPro" id="IPR002903">
    <property type="entry name" value="RsmH"/>
</dbReference>
<name>A0A8J7PAD3_ATRSP</name>
<feature type="region of interest" description="Disordered" evidence="5">
    <location>
        <begin position="283"/>
        <end position="358"/>
    </location>
</feature>
<evidence type="ECO:0000256" key="4">
    <source>
        <dbReference type="ARBA" id="ARBA00022691"/>
    </source>
</evidence>
<dbReference type="Proteomes" id="UP000736164">
    <property type="component" value="Unassembled WGS sequence"/>
</dbReference>
<dbReference type="InterPro" id="IPR023397">
    <property type="entry name" value="SAM-dep_MeTrfase_MraW_recog"/>
</dbReference>
<organism evidence="6 7">
    <name type="scientific">Atractosteus spatula</name>
    <name type="common">Alligator gar</name>
    <name type="synonym">Lepisosteus spatula</name>
    <dbReference type="NCBI Taxonomy" id="7917"/>
    <lineage>
        <taxon>Eukaryota</taxon>
        <taxon>Metazoa</taxon>
        <taxon>Chordata</taxon>
        <taxon>Craniata</taxon>
        <taxon>Vertebrata</taxon>
        <taxon>Euteleostomi</taxon>
        <taxon>Actinopterygii</taxon>
        <taxon>Neopterygii</taxon>
        <taxon>Holostei</taxon>
        <taxon>Semionotiformes</taxon>
        <taxon>Lepisosteidae</taxon>
        <taxon>Atractosteus</taxon>
    </lineage>
</organism>
<accession>A0A8J7PAD3</accession>
<comment type="similarity">
    <text evidence="1">Belongs to the methyltransferase superfamily. RsmH family.</text>
</comment>
<evidence type="ECO:0000313" key="6">
    <source>
        <dbReference type="EMBL" id="MBN3325003.1"/>
    </source>
</evidence>
<reference evidence="6" key="1">
    <citation type="journal article" date="2021" name="Cell">
        <title>Tracing the genetic footprints of vertebrate landing in non-teleost ray-finned fishes.</title>
        <authorList>
            <person name="Bi X."/>
            <person name="Wang K."/>
            <person name="Yang L."/>
            <person name="Pan H."/>
            <person name="Jiang H."/>
            <person name="Wei Q."/>
            <person name="Fang M."/>
            <person name="Yu H."/>
            <person name="Zhu C."/>
            <person name="Cai Y."/>
            <person name="He Y."/>
            <person name="Gan X."/>
            <person name="Zeng H."/>
            <person name="Yu D."/>
            <person name="Zhu Y."/>
            <person name="Jiang H."/>
            <person name="Qiu Q."/>
            <person name="Yang H."/>
            <person name="Zhang Y.E."/>
            <person name="Wang W."/>
            <person name="Zhu M."/>
            <person name="He S."/>
            <person name="Zhang G."/>
        </authorList>
    </citation>
    <scope>NUCLEOTIDE SEQUENCE</scope>
    <source>
        <strain evidence="6">Allg_001</strain>
    </source>
</reference>
<dbReference type="EMBL" id="JAAWVO010073700">
    <property type="protein sequence ID" value="MBN3325003.1"/>
    <property type="molecule type" value="Genomic_DNA"/>
</dbReference>
<dbReference type="Gene3D" id="3.40.50.150">
    <property type="entry name" value="Vaccinia Virus protein VP39"/>
    <property type="match status" value="3"/>
</dbReference>
<feature type="non-terminal residue" evidence="6">
    <location>
        <position position="1"/>
    </location>
</feature>
<dbReference type="PANTHER" id="PTHR11265">
    <property type="entry name" value="S-ADENOSYL-METHYLTRANSFERASE MRAW"/>
    <property type="match status" value="1"/>
</dbReference>
<dbReference type="PIRSF" id="PIRSF004486">
    <property type="entry name" value="MraW"/>
    <property type="match status" value="1"/>
</dbReference>
<keyword evidence="4" id="KW-0949">S-adenosyl-L-methionine</keyword>
<evidence type="ECO:0000313" key="7">
    <source>
        <dbReference type="Proteomes" id="UP000736164"/>
    </source>
</evidence>
<feature type="compositionally biased region" description="Acidic residues" evidence="5">
    <location>
        <begin position="305"/>
        <end position="319"/>
    </location>
</feature>
<dbReference type="GO" id="GO:0071424">
    <property type="term" value="F:rRNA (cytosine-N4-)-methyltransferase activity"/>
    <property type="evidence" value="ECO:0007669"/>
    <property type="project" value="TreeGrafter"/>
</dbReference>
<gene>
    <name evidence="6" type="primary">Mettl15</name>
    <name evidence="6" type="ORF">GTO95_0005818</name>
</gene>
<proteinExistence type="inferred from homology"/>
<sequence>VFLDMTFGAGGHSRAILQEVPGITIYALDRDPVAYQLAQQLSSQHPAKVSYRWQARSLRNQCSPREREGVAGRGDFCHRFLLNVDSECSRVGPASGLAETACPVVFLLEGKCDKGATTRGQVHPMLGRFSELPSLLADRGLGPGGLDGVLLDAGCSSMQFDSPQRGFSLSKDGPLDMRMDGDRYLDMPTAADVVNVLISSSPSPGAFPAAALYARKDLLQRPAHVATKTFQALRIFVNNELHELHAGLQAAHSFLRPGGRLAVLTFHSLEDRLAKRFLRGEDVAGPRSRSVRQKIRRGRQGGREDGEEEEEEEEEEEGEPSGASGWSQLQKKVMTPRPQDVEENPRGRSAKLRAAQKL</sequence>
<keyword evidence="7" id="KW-1185">Reference proteome</keyword>
<feature type="non-terminal residue" evidence="6">
    <location>
        <position position="358"/>
    </location>
</feature>
<evidence type="ECO:0000256" key="5">
    <source>
        <dbReference type="SAM" id="MobiDB-lite"/>
    </source>
</evidence>
<comment type="caution">
    <text evidence="6">The sequence shown here is derived from an EMBL/GenBank/DDBJ whole genome shotgun (WGS) entry which is preliminary data.</text>
</comment>
<dbReference type="SUPFAM" id="SSF81799">
    <property type="entry name" value="Putative methyltransferase TM0872, insert domain"/>
    <property type="match status" value="1"/>
</dbReference>
<feature type="compositionally biased region" description="Basic residues" evidence="5">
    <location>
        <begin position="289"/>
        <end position="300"/>
    </location>
</feature>
<evidence type="ECO:0000256" key="1">
    <source>
        <dbReference type="ARBA" id="ARBA00010396"/>
    </source>
</evidence>
<evidence type="ECO:0000256" key="3">
    <source>
        <dbReference type="ARBA" id="ARBA00022679"/>
    </source>
</evidence>
<dbReference type="InterPro" id="IPR029063">
    <property type="entry name" value="SAM-dependent_MTases_sf"/>
</dbReference>
<dbReference type="GO" id="GO:0070475">
    <property type="term" value="P:rRNA base methylation"/>
    <property type="evidence" value="ECO:0007669"/>
    <property type="project" value="TreeGrafter"/>
</dbReference>
<feature type="compositionally biased region" description="Basic residues" evidence="5">
    <location>
        <begin position="348"/>
        <end position="358"/>
    </location>
</feature>
<dbReference type="PANTHER" id="PTHR11265:SF0">
    <property type="entry name" value="12S RRNA N4-METHYLCYTIDINE METHYLTRANSFERASE"/>
    <property type="match status" value="1"/>
</dbReference>
<keyword evidence="2" id="KW-0489">Methyltransferase</keyword>
<protein>
    <submittedName>
        <fullName evidence="6">MET15 protein</fullName>
    </submittedName>
</protein>
<dbReference type="Pfam" id="PF01795">
    <property type="entry name" value="Methyltransf_5"/>
    <property type="match status" value="3"/>
</dbReference>